<protein>
    <recommendedName>
        <fullName evidence="5">Low molecular weight antigen MTB12-like C-terminal domain-containing protein</fullName>
    </recommendedName>
</protein>
<feature type="domain" description="Low molecular weight antigen MTB12-like C-terminal" evidence="5">
    <location>
        <begin position="158"/>
        <end position="268"/>
    </location>
</feature>
<dbReference type="Proteomes" id="UP000621454">
    <property type="component" value="Unassembled WGS sequence"/>
</dbReference>
<gene>
    <name evidence="6" type="ORF">GCM10011489_32110</name>
</gene>
<keyword evidence="7" id="KW-1185">Reference proteome</keyword>
<evidence type="ECO:0000256" key="3">
    <source>
        <dbReference type="SAM" id="MobiDB-lite"/>
    </source>
</evidence>
<evidence type="ECO:0000313" key="6">
    <source>
        <dbReference type="EMBL" id="GGB42126.1"/>
    </source>
</evidence>
<reference evidence="6" key="2">
    <citation type="submission" date="2020-09" db="EMBL/GenBank/DDBJ databases">
        <authorList>
            <person name="Sun Q."/>
            <person name="Zhou Y."/>
        </authorList>
    </citation>
    <scope>NUCLEOTIDE SEQUENCE</scope>
    <source>
        <strain evidence="6">CGMCC 1.12827</strain>
    </source>
</reference>
<comment type="similarity">
    <text evidence="2">Belongs to the MTB12 family.</text>
</comment>
<keyword evidence="4" id="KW-0472">Membrane</keyword>
<evidence type="ECO:0000256" key="4">
    <source>
        <dbReference type="SAM" id="Phobius"/>
    </source>
</evidence>
<feature type="region of interest" description="Disordered" evidence="3">
    <location>
        <begin position="75"/>
        <end position="162"/>
    </location>
</feature>
<reference evidence="6" key="1">
    <citation type="journal article" date="2014" name="Int. J. Syst. Evol. Microbiol.">
        <title>Complete genome sequence of Corynebacterium casei LMG S-19264T (=DSM 44701T), isolated from a smear-ripened cheese.</title>
        <authorList>
            <consortium name="US DOE Joint Genome Institute (JGI-PGF)"/>
            <person name="Walter F."/>
            <person name="Albersmeier A."/>
            <person name="Kalinowski J."/>
            <person name="Ruckert C."/>
        </authorList>
    </citation>
    <scope>NUCLEOTIDE SEQUENCE</scope>
    <source>
        <strain evidence="6">CGMCC 1.12827</strain>
    </source>
</reference>
<evidence type="ECO:0000313" key="7">
    <source>
        <dbReference type="Proteomes" id="UP000621454"/>
    </source>
</evidence>
<name>A0A916WZ65_9ACTN</name>
<comment type="caution">
    <text evidence="6">The sequence shown here is derived from an EMBL/GenBank/DDBJ whole genome shotgun (WGS) entry which is preliminary data.</text>
</comment>
<organism evidence="6 7">
    <name type="scientific">Gordonia jinhuaensis</name>
    <dbReference type="NCBI Taxonomy" id="1517702"/>
    <lineage>
        <taxon>Bacteria</taxon>
        <taxon>Bacillati</taxon>
        <taxon>Actinomycetota</taxon>
        <taxon>Actinomycetes</taxon>
        <taxon>Mycobacteriales</taxon>
        <taxon>Gordoniaceae</taxon>
        <taxon>Gordonia</taxon>
    </lineage>
</organism>
<keyword evidence="1" id="KW-0732">Signal</keyword>
<evidence type="ECO:0000259" key="5">
    <source>
        <dbReference type="Pfam" id="PF26580"/>
    </source>
</evidence>
<sequence>MSDQTSSKGSGVNMPTVLVSAGVSAVISALIVTIGVVGILVAHDDNNSSSASAAQPTVVNLGAAADTAAAGATTAGAPASAAPGAPKTGAAAGAPAGGAPAAENVPEEAPANAGGAAPAAAGSADTATADAPAAAAAPAAPAQTPTAQTSSAAAPAPLTPGQLTTKVNTILNTNASSAARADELQAGAGALSTANGIANALRLAGPVYKWRIAGPVTVSGDTLTATLVTSLVGYADRTEPITFVWMDGKWKLSNKSACSFASHAMLSCNL</sequence>
<evidence type="ECO:0000256" key="2">
    <source>
        <dbReference type="ARBA" id="ARBA00093774"/>
    </source>
</evidence>
<keyword evidence="4" id="KW-1133">Transmembrane helix</keyword>
<dbReference type="EMBL" id="BMGC01000030">
    <property type="protein sequence ID" value="GGB42126.1"/>
    <property type="molecule type" value="Genomic_DNA"/>
</dbReference>
<dbReference type="AlphaFoldDB" id="A0A916WZ65"/>
<feature type="compositionally biased region" description="Low complexity" evidence="3">
    <location>
        <begin position="75"/>
        <end position="156"/>
    </location>
</feature>
<accession>A0A916WZ65</accession>
<keyword evidence="4" id="KW-0812">Transmembrane</keyword>
<evidence type="ECO:0000256" key="1">
    <source>
        <dbReference type="ARBA" id="ARBA00022729"/>
    </source>
</evidence>
<proteinExistence type="inferred from homology"/>
<dbReference type="Pfam" id="PF26580">
    <property type="entry name" value="Mtb12_C"/>
    <property type="match status" value="1"/>
</dbReference>
<feature type="transmembrane region" description="Helical" evidence="4">
    <location>
        <begin position="17"/>
        <end position="42"/>
    </location>
</feature>
<dbReference type="InterPro" id="IPR058644">
    <property type="entry name" value="Mtb12-like_C"/>
</dbReference>